<keyword evidence="3" id="KW-1185">Reference proteome</keyword>
<keyword evidence="1" id="KW-0812">Transmembrane</keyword>
<evidence type="ECO:0000313" key="2">
    <source>
        <dbReference type="EMBL" id="GLQ19727.1"/>
    </source>
</evidence>
<reference evidence="2" key="1">
    <citation type="journal article" date="2014" name="Int. J. Syst. Evol. Microbiol.">
        <title>Complete genome of a new Firmicutes species belonging to the dominant human colonic microbiota ('Ruminococcus bicirculans') reveals two chromosomes and a selective capacity to utilize plant glucans.</title>
        <authorList>
            <consortium name="NISC Comparative Sequencing Program"/>
            <person name="Wegmann U."/>
            <person name="Louis P."/>
            <person name="Goesmann A."/>
            <person name="Henrissat B."/>
            <person name="Duncan S.H."/>
            <person name="Flint H.J."/>
        </authorList>
    </citation>
    <scope>NUCLEOTIDE SEQUENCE</scope>
    <source>
        <strain evidence="2">NBRC 108216</strain>
    </source>
</reference>
<sequence length="68" mass="7225">MNTNRTLRIVALVAAIIAAPVAAGRVELQPTWLDLLASAAIGAITGLTVLFLFRRLPVNPPDDSSKDK</sequence>
<organism evidence="2 3">
    <name type="scientific">Algimonas porphyrae</name>
    <dbReference type="NCBI Taxonomy" id="1128113"/>
    <lineage>
        <taxon>Bacteria</taxon>
        <taxon>Pseudomonadati</taxon>
        <taxon>Pseudomonadota</taxon>
        <taxon>Alphaproteobacteria</taxon>
        <taxon>Maricaulales</taxon>
        <taxon>Robiginitomaculaceae</taxon>
        <taxon>Algimonas</taxon>
    </lineage>
</organism>
<keyword evidence="1" id="KW-1133">Transmembrane helix</keyword>
<protein>
    <recommendedName>
        <fullName evidence="4">Holin</fullName>
    </recommendedName>
</protein>
<name>A0ABQ5UYD4_9PROT</name>
<dbReference type="Proteomes" id="UP001161390">
    <property type="component" value="Unassembled WGS sequence"/>
</dbReference>
<feature type="transmembrane region" description="Helical" evidence="1">
    <location>
        <begin position="33"/>
        <end position="53"/>
    </location>
</feature>
<evidence type="ECO:0000256" key="1">
    <source>
        <dbReference type="SAM" id="Phobius"/>
    </source>
</evidence>
<reference evidence="2" key="2">
    <citation type="submission" date="2023-01" db="EMBL/GenBank/DDBJ databases">
        <title>Draft genome sequence of Algimonas porphyrae strain NBRC 108216.</title>
        <authorList>
            <person name="Sun Q."/>
            <person name="Mori K."/>
        </authorList>
    </citation>
    <scope>NUCLEOTIDE SEQUENCE</scope>
    <source>
        <strain evidence="2">NBRC 108216</strain>
    </source>
</reference>
<evidence type="ECO:0000313" key="3">
    <source>
        <dbReference type="Proteomes" id="UP001161390"/>
    </source>
</evidence>
<keyword evidence="1" id="KW-0472">Membrane</keyword>
<evidence type="ECO:0008006" key="4">
    <source>
        <dbReference type="Google" id="ProtNLM"/>
    </source>
</evidence>
<dbReference type="EMBL" id="BSNJ01000001">
    <property type="protein sequence ID" value="GLQ19727.1"/>
    <property type="molecule type" value="Genomic_DNA"/>
</dbReference>
<comment type="caution">
    <text evidence="2">The sequence shown here is derived from an EMBL/GenBank/DDBJ whole genome shotgun (WGS) entry which is preliminary data.</text>
</comment>
<proteinExistence type="predicted"/>
<accession>A0ABQ5UYD4</accession>
<dbReference type="RefSeq" id="WP_284369630.1">
    <property type="nucleotide sequence ID" value="NZ_BSNJ01000001.1"/>
</dbReference>
<gene>
    <name evidence="2" type="ORF">GCM10007854_06820</name>
</gene>